<dbReference type="SUPFAM" id="SSF54285">
    <property type="entry name" value="MoaD/ThiS"/>
    <property type="match status" value="1"/>
</dbReference>
<proteinExistence type="predicted"/>
<dbReference type="Gene3D" id="3.10.20.30">
    <property type="match status" value="1"/>
</dbReference>
<gene>
    <name evidence="1" type="ORF">INS90_10550</name>
</gene>
<sequence>MISLRFFAAAADAAGTDTATFDLPAGSTLDDLVALIVSSHAGVAEAEAGTTPSSGERLAHVLGLCSFLVNGKHAERSAVVPEGAAVDVLPPFAGG</sequence>
<dbReference type="AlphaFoldDB" id="A0A7M1R0K4"/>
<protein>
    <submittedName>
        <fullName evidence="1">MoaD/ThiS family protein</fullName>
    </submittedName>
</protein>
<organism evidence="1 2">
    <name type="scientific">Trueperella pecoris</name>
    <dbReference type="NCBI Taxonomy" id="2733571"/>
    <lineage>
        <taxon>Bacteria</taxon>
        <taxon>Bacillati</taxon>
        <taxon>Actinomycetota</taxon>
        <taxon>Actinomycetes</taxon>
        <taxon>Actinomycetales</taxon>
        <taxon>Actinomycetaceae</taxon>
        <taxon>Trueperella</taxon>
    </lineage>
</organism>
<reference evidence="1 2" key="1">
    <citation type="submission" date="2020-10" db="EMBL/GenBank/DDBJ databases">
        <title>Trueperella pecoris sp. nov. isolated from bovine and porcine specimens.</title>
        <authorList>
            <person name="Schoenecker L."/>
            <person name="Schnydrig P."/>
            <person name="Brodard I."/>
            <person name="Thomann A."/>
            <person name="Hemphill A."/>
            <person name="Rodriguez-Campos S."/>
            <person name="Perreten V."/>
            <person name="Jores J."/>
            <person name="Kittl S."/>
        </authorList>
    </citation>
    <scope>NUCLEOTIDE SEQUENCE [LARGE SCALE GENOMIC DNA]</scope>
    <source>
        <strain evidence="1 2">19OD0592</strain>
    </source>
</reference>
<dbReference type="Proteomes" id="UP000594961">
    <property type="component" value="Chromosome"/>
</dbReference>
<evidence type="ECO:0000313" key="2">
    <source>
        <dbReference type="Proteomes" id="UP000594961"/>
    </source>
</evidence>
<evidence type="ECO:0000313" key="1">
    <source>
        <dbReference type="EMBL" id="QOR47663.1"/>
    </source>
</evidence>
<name>A0A7M1R0K4_9ACTO</name>
<dbReference type="EMBL" id="CP063212">
    <property type="protein sequence ID" value="QOR47663.1"/>
    <property type="molecule type" value="Genomic_DNA"/>
</dbReference>
<dbReference type="InterPro" id="IPR012675">
    <property type="entry name" value="Beta-grasp_dom_sf"/>
</dbReference>
<dbReference type="RefSeq" id="WP_197553041.1">
    <property type="nucleotide sequence ID" value="NZ_CP063212.1"/>
</dbReference>
<dbReference type="InterPro" id="IPR016155">
    <property type="entry name" value="Mopterin_synth/thiamin_S_b"/>
</dbReference>
<dbReference type="Pfam" id="PF02597">
    <property type="entry name" value="ThiS"/>
    <property type="match status" value="1"/>
</dbReference>
<dbReference type="CDD" id="cd17040">
    <property type="entry name" value="Ubl_MoaD_like"/>
    <property type="match status" value="1"/>
</dbReference>
<dbReference type="InterPro" id="IPR003749">
    <property type="entry name" value="ThiS/MoaD-like"/>
</dbReference>
<accession>A0A7M1R0K4</accession>